<gene>
    <name evidence="7" type="ORF">BST17_10895</name>
</gene>
<reference evidence="7 8" key="1">
    <citation type="submission" date="2017-02" db="EMBL/GenBank/DDBJ databases">
        <title>The new phylogeny of genus Mycobacterium.</title>
        <authorList>
            <person name="Tortoli E."/>
            <person name="Trovato A."/>
            <person name="Cirillo D.M."/>
        </authorList>
    </citation>
    <scope>NUCLEOTIDE SEQUENCE [LARGE SCALE GENOMIC DNA]</scope>
    <source>
        <strain evidence="7 8">DSM 45578</strain>
    </source>
</reference>
<evidence type="ECO:0000313" key="8">
    <source>
        <dbReference type="Proteomes" id="UP000192366"/>
    </source>
</evidence>
<keyword evidence="2" id="KW-1003">Cell membrane</keyword>
<evidence type="ECO:0000256" key="1">
    <source>
        <dbReference type="ARBA" id="ARBA00004651"/>
    </source>
</evidence>
<protein>
    <recommendedName>
        <fullName evidence="9">Prokaryotic cytochrome C oxidase subunit IV family protein</fullName>
    </recommendedName>
</protein>
<dbReference type="Pfam" id="PF03626">
    <property type="entry name" value="COX4_pro"/>
    <property type="match status" value="1"/>
</dbReference>
<dbReference type="AlphaFoldDB" id="A0A1W9YZA4"/>
<keyword evidence="4 6" id="KW-1133">Transmembrane helix</keyword>
<dbReference type="RefSeq" id="WP_083057944.1">
    <property type="nucleotide sequence ID" value="NZ_JACKVM010000005.1"/>
</dbReference>
<keyword evidence="3 6" id="KW-0812">Transmembrane</keyword>
<keyword evidence="8" id="KW-1185">Reference proteome</keyword>
<dbReference type="EMBL" id="MVHJ01000007">
    <property type="protein sequence ID" value="ORA05252.1"/>
    <property type="molecule type" value="Genomic_DNA"/>
</dbReference>
<accession>A0A1W9YZA4</accession>
<dbReference type="GO" id="GO:0005886">
    <property type="term" value="C:plasma membrane"/>
    <property type="evidence" value="ECO:0007669"/>
    <property type="project" value="UniProtKB-SubCell"/>
</dbReference>
<evidence type="ECO:0000256" key="5">
    <source>
        <dbReference type="ARBA" id="ARBA00023136"/>
    </source>
</evidence>
<evidence type="ECO:0000256" key="4">
    <source>
        <dbReference type="ARBA" id="ARBA00022989"/>
    </source>
</evidence>
<evidence type="ECO:0008006" key="9">
    <source>
        <dbReference type="Google" id="ProtNLM"/>
    </source>
</evidence>
<dbReference type="InterPro" id="IPR005171">
    <property type="entry name" value="Cyt_c_oxidase_su4_prok"/>
</dbReference>
<feature type="transmembrane region" description="Helical" evidence="6">
    <location>
        <begin position="38"/>
        <end position="59"/>
    </location>
</feature>
<name>A0A1W9YZA4_MYCBA</name>
<sequence length="92" mass="10112">MTSYVRNPLTIAWAVLTAVTVLSWLTARDGGAAHTLNATVTVVVLVIAAVKAHLVIWYFMEVRHAPMWLRLTMSGWVIVLFAALLGLYFAGL</sequence>
<evidence type="ECO:0000256" key="3">
    <source>
        <dbReference type="ARBA" id="ARBA00022692"/>
    </source>
</evidence>
<organism evidence="7 8">
    <name type="scientific">Mycolicibacterium bacteremicum</name>
    <name type="common">Mycobacterium bacteremicum</name>
    <dbReference type="NCBI Taxonomy" id="564198"/>
    <lineage>
        <taxon>Bacteria</taxon>
        <taxon>Bacillati</taxon>
        <taxon>Actinomycetota</taxon>
        <taxon>Actinomycetes</taxon>
        <taxon>Mycobacteriales</taxon>
        <taxon>Mycobacteriaceae</taxon>
        <taxon>Mycolicibacterium</taxon>
    </lineage>
</organism>
<proteinExistence type="predicted"/>
<dbReference type="STRING" id="564198.BST17_10895"/>
<comment type="caution">
    <text evidence="7">The sequence shown here is derived from an EMBL/GenBank/DDBJ whole genome shotgun (WGS) entry which is preliminary data.</text>
</comment>
<comment type="subcellular location">
    <subcellularLocation>
        <location evidence="1">Cell membrane</location>
        <topology evidence="1">Multi-pass membrane protein</topology>
    </subcellularLocation>
</comment>
<dbReference type="Proteomes" id="UP000192366">
    <property type="component" value="Unassembled WGS sequence"/>
</dbReference>
<evidence type="ECO:0000256" key="6">
    <source>
        <dbReference type="SAM" id="Phobius"/>
    </source>
</evidence>
<evidence type="ECO:0000313" key="7">
    <source>
        <dbReference type="EMBL" id="ORA05252.1"/>
    </source>
</evidence>
<evidence type="ECO:0000256" key="2">
    <source>
        <dbReference type="ARBA" id="ARBA00022475"/>
    </source>
</evidence>
<keyword evidence="5 6" id="KW-0472">Membrane</keyword>
<feature type="transmembrane region" description="Helical" evidence="6">
    <location>
        <begin position="7"/>
        <end position="26"/>
    </location>
</feature>
<feature type="transmembrane region" description="Helical" evidence="6">
    <location>
        <begin position="71"/>
        <end position="90"/>
    </location>
</feature>
<dbReference type="OrthoDB" id="8595054at2"/>